<name>U5MUP4_CLOSA</name>
<dbReference type="Proteomes" id="UP000017118">
    <property type="component" value="Chromosome"/>
</dbReference>
<dbReference type="EMBL" id="CP006721">
    <property type="protein sequence ID" value="AGX44489.1"/>
    <property type="molecule type" value="Genomic_DNA"/>
</dbReference>
<evidence type="ECO:0000313" key="2">
    <source>
        <dbReference type="Proteomes" id="UP000017118"/>
    </source>
</evidence>
<accession>U5MUP4</accession>
<dbReference type="PATRIC" id="fig|1345695.3.peg.3512"/>
<reference evidence="1 2" key="1">
    <citation type="journal article" date="2013" name="Genome Announc.">
        <title>Complete Genome Sequence of the Solvent Producer Clostridium saccharobutylicum NCP262 (DSM 13864).</title>
        <authorList>
            <person name="Poehlein A."/>
            <person name="Hartwich K."/>
            <person name="Krabben P."/>
            <person name="Ehrenreich A."/>
            <person name="Liebl W."/>
            <person name="Durre P."/>
            <person name="Gottschalk G."/>
            <person name="Daniel R."/>
        </authorList>
    </citation>
    <scope>NUCLEOTIDE SEQUENCE [LARGE SCALE GENOMIC DNA]</scope>
    <source>
        <strain evidence="1">DSM 13864</strain>
    </source>
</reference>
<evidence type="ECO:0000313" key="1">
    <source>
        <dbReference type="EMBL" id="AGX44489.1"/>
    </source>
</evidence>
<dbReference type="AlphaFoldDB" id="U5MUP4"/>
<dbReference type="KEGG" id="csb:CLSA_c35280"/>
<gene>
    <name evidence="1" type="ORF">CLSA_c35280</name>
</gene>
<organism evidence="1 2">
    <name type="scientific">Clostridium saccharobutylicum DSM 13864</name>
    <dbReference type="NCBI Taxonomy" id="1345695"/>
    <lineage>
        <taxon>Bacteria</taxon>
        <taxon>Bacillati</taxon>
        <taxon>Bacillota</taxon>
        <taxon>Clostridia</taxon>
        <taxon>Eubacteriales</taxon>
        <taxon>Clostridiaceae</taxon>
        <taxon>Clostridium</taxon>
    </lineage>
</organism>
<proteinExistence type="predicted"/>
<sequence length="55" mass="6233">MLILCRIVKYTKLREGILIMKFKKILSMYISATVFASISTNAVFASTNHNANTHK</sequence>
<dbReference type="HOGENOM" id="CLU_3024082_0_0_9"/>
<protein>
    <submittedName>
        <fullName evidence="1">Uncharacterized protein</fullName>
    </submittedName>
</protein>
<keyword evidence="2" id="KW-1185">Reference proteome</keyword>